<sequence>VWEYWAPYAPAVEGDQATNANAYSLFRATKIAPDHPALAGRDLTPLDPQPPLGPASGSNL</sequence>
<protein>
    <submittedName>
        <fullName evidence="2">Uncharacterized protein</fullName>
    </submittedName>
</protein>
<feature type="region of interest" description="Disordered" evidence="1">
    <location>
        <begin position="36"/>
        <end position="60"/>
    </location>
</feature>
<evidence type="ECO:0000313" key="2">
    <source>
        <dbReference type="EMBL" id="SUZ75505.1"/>
    </source>
</evidence>
<organism evidence="2">
    <name type="scientific">marine metagenome</name>
    <dbReference type="NCBI Taxonomy" id="408172"/>
    <lineage>
        <taxon>unclassified sequences</taxon>
        <taxon>metagenomes</taxon>
        <taxon>ecological metagenomes</taxon>
    </lineage>
</organism>
<name>A0A381Q848_9ZZZZ</name>
<gene>
    <name evidence="2" type="ORF">METZ01_LOCUS28359</name>
</gene>
<feature type="non-terminal residue" evidence="2">
    <location>
        <position position="1"/>
    </location>
</feature>
<accession>A0A381Q848</accession>
<dbReference type="AlphaFoldDB" id="A0A381Q848"/>
<proteinExistence type="predicted"/>
<reference evidence="2" key="1">
    <citation type="submission" date="2018-05" db="EMBL/GenBank/DDBJ databases">
        <authorList>
            <person name="Lanie J.A."/>
            <person name="Ng W.-L."/>
            <person name="Kazmierczak K.M."/>
            <person name="Andrzejewski T.M."/>
            <person name="Davidsen T.M."/>
            <person name="Wayne K.J."/>
            <person name="Tettelin H."/>
            <person name="Glass J.I."/>
            <person name="Rusch D."/>
            <person name="Podicherti R."/>
            <person name="Tsui H.-C.T."/>
            <person name="Winkler M.E."/>
        </authorList>
    </citation>
    <scope>NUCLEOTIDE SEQUENCE</scope>
</reference>
<dbReference type="EMBL" id="UINC01001248">
    <property type="protein sequence ID" value="SUZ75505.1"/>
    <property type="molecule type" value="Genomic_DNA"/>
</dbReference>
<evidence type="ECO:0000256" key="1">
    <source>
        <dbReference type="SAM" id="MobiDB-lite"/>
    </source>
</evidence>